<dbReference type="InterPro" id="IPR036388">
    <property type="entry name" value="WH-like_DNA-bd_sf"/>
</dbReference>
<evidence type="ECO:0000256" key="3">
    <source>
        <dbReference type="ARBA" id="ARBA00023015"/>
    </source>
</evidence>
<evidence type="ECO:0000313" key="9">
    <source>
        <dbReference type="EMBL" id="NGN67995.1"/>
    </source>
</evidence>
<keyword evidence="5" id="KW-0804">Transcription</keyword>
<dbReference type="PANTHER" id="PTHR35807">
    <property type="entry name" value="TRANSCRIPTIONAL REGULATOR REDD-RELATED"/>
    <property type="match status" value="1"/>
</dbReference>
<comment type="similarity">
    <text evidence="1">Belongs to the AfsR/DnrI/RedD regulatory family.</text>
</comment>
<evidence type="ECO:0000259" key="8">
    <source>
        <dbReference type="PROSITE" id="PS51755"/>
    </source>
</evidence>
<reference evidence="9 10" key="1">
    <citation type="submission" date="2020-02" db="EMBL/GenBank/DDBJ databases">
        <title>Whole-genome analyses of novel actinobacteria.</title>
        <authorList>
            <person name="Sahin N."/>
        </authorList>
    </citation>
    <scope>NUCLEOTIDE SEQUENCE [LARGE SCALE GENOMIC DNA]</scope>
    <source>
        <strain evidence="9 10">A7024</strain>
    </source>
</reference>
<dbReference type="AlphaFoldDB" id="A0A6G4U6X6"/>
<dbReference type="Gene3D" id="1.25.40.10">
    <property type="entry name" value="Tetratricopeptide repeat domain"/>
    <property type="match status" value="1"/>
</dbReference>
<dbReference type="Pfam" id="PF03704">
    <property type="entry name" value="BTAD"/>
    <property type="match status" value="1"/>
</dbReference>
<dbReference type="InterPro" id="IPR005158">
    <property type="entry name" value="BTAD"/>
</dbReference>
<dbReference type="Pfam" id="PF13191">
    <property type="entry name" value="AAA_16"/>
    <property type="match status" value="1"/>
</dbReference>
<proteinExistence type="inferred from homology"/>
<dbReference type="Pfam" id="PF00486">
    <property type="entry name" value="Trans_reg_C"/>
    <property type="match status" value="1"/>
</dbReference>
<dbReference type="PROSITE" id="PS51755">
    <property type="entry name" value="OMPR_PHOB"/>
    <property type="match status" value="1"/>
</dbReference>
<dbReference type="Gene3D" id="1.10.10.10">
    <property type="entry name" value="Winged helix-like DNA-binding domain superfamily/Winged helix DNA-binding domain"/>
    <property type="match status" value="1"/>
</dbReference>
<feature type="DNA-binding region" description="OmpR/PhoB-type" evidence="6">
    <location>
        <begin position="1"/>
        <end position="92"/>
    </location>
</feature>
<evidence type="ECO:0000256" key="1">
    <source>
        <dbReference type="ARBA" id="ARBA00005820"/>
    </source>
</evidence>
<dbReference type="PANTHER" id="PTHR35807:SF1">
    <property type="entry name" value="TRANSCRIPTIONAL REGULATOR REDD"/>
    <property type="match status" value="1"/>
</dbReference>
<dbReference type="InterPro" id="IPR001867">
    <property type="entry name" value="OmpR/PhoB-type_DNA-bd"/>
</dbReference>
<protein>
    <recommendedName>
        <fullName evidence="8">OmpR/PhoB-type domain-containing protein</fullName>
    </recommendedName>
</protein>
<organism evidence="9 10">
    <name type="scientific">Streptomyces coryli</name>
    <dbReference type="NCBI Taxonomy" id="1128680"/>
    <lineage>
        <taxon>Bacteria</taxon>
        <taxon>Bacillati</taxon>
        <taxon>Actinomycetota</taxon>
        <taxon>Actinomycetes</taxon>
        <taxon>Kitasatosporales</taxon>
        <taxon>Streptomycetaceae</taxon>
        <taxon>Streptomyces</taxon>
    </lineage>
</organism>
<dbReference type="GO" id="GO:0006355">
    <property type="term" value="P:regulation of DNA-templated transcription"/>
    <property type="evidence" value="ECO:0007669"/>
    <property type="project" value="InterPro"/>
</dbReference>
<evidence type="ECO:0000256" key="6">
    <source>
        <dbReference type="PROSITE-ProRule" id="PRU01091"/>
    </source>
</evidence>
<keyword evidence="2" id="KW-0902">Two-component regulatory system</keyword>
<dbReference type="SUPFAM" id="SSF52540">
    <property type="entry name" value="P-loop containing nucleoside triphosphate hydrolases"/>
    <property type="match status" value="1"/>
</dbReference>
<dbReference type="SMART" id="SM00862">
    <property type="entry name" value="Trans_reg_C"/>
    <property type="match status" value="1"/>
</dbReference>
<keyword evidence="10" id="KW-1185">Reference proteome</keyword>
<dbReference type="Gene3D" id="3.40.50.300">
    <property type="entry name" value="P-loop containing nucleotide triphosphate hydrolases"/>
    <property type="match status" value="1"/>
</dbReference>
<evidence type="ECO:0000256" key="7">
    <source>
        <dbReference type="SAM" id="MobiDB-lite"/>
    </source>
</evidence>
<evidence type="ECO:0000256" key="4">
    <source>
        <dbReference type="ARBA" id="ARBA00023125"/>
    </source>
</evidence>
<evidence type="ECO:0000256" key="2">
    <source>
        <dbReference type="ARBA" id="ARBA00023012"/>
    </source>
</evidence>
<dbReference type="GO" id="GO:0000160">
    <property type="term" value="P:phosphorelay signal transduction system"/>
    <property type="evidence" value="ECO:0007669"/>
    <property type="project" value="UniProtKB-KW"/>
</dbReference>
<dbReference type="CDD" id="cd15831">
    <property type="entry name" value="BTAD"/>
    <property type="match status" value="1"/>
</dbReference>
<feature type="domain" description="OmpR/PhoB-type" evidence="8">
    <location>
        <begin position="1"/>
        <end position="92"/>
    </location>
</feature>
<dbReference type="SUPFAM" id="SSF48452">
    <property type="entry name" value="TPR-like"/>
    <property type="match status" value="1"/>
</dbReference>
<keyword evidence="4 6" id="KW-0238">DNA-binding</keyword>
<accession>A0A6G4U6X6</accession>
<dbReference type="GO" id="GO:0003677">
    <property type="term" value="F:DNA binding"/>
    <property type="evidence" value="ECO:0007669"/>
    <property type="project" value="UniProtKB-UniRule"/>
</dbReference>
<dbReference type="EMBL" id="JAAKZV010000175">
    <property type="protein sequence ID" value="NGN67995.1"/>
    <property type="molecule type" value="Genomic_DNA"/>
</dbReference>
<dbReference type="InterPro" id="IPR027417">
    <property type="entry name" value="P-loop_NTPase"/>
</dbReference>
<dbReference type="InterPro" id="IPR041664">
    <property type="entry name" value="AAA_16"/>
</dbReference>
<dbReference type="Proteomes" id="UP000481583">
    <property type="component" value="Unassembled WGS sequence"/>
</dbReference>
<comment type="caution">
    <text evidence="9">The sequence shown here is derived from an EMBL/GenBank/DDBJ whole genome shotgun (WGS) entry which is preliminary data.</text>
</comment>
<keyword evidence="3" id="KW-0805">Transcription regulation</keyword>
<gene>
    <name evidence="9" type="ORF">G5C51_29360</name>
</gene>
<dbReference type="InterPro" id="IPR011990">
    <property type="entry name" value="TPR-like_helical_dom_sf"/>
</dbReference>
<dbReference type="SUPFAM" id="SSF46894">
    <property type="entry name" value="C-terminal effector domain of the bipartite response regulators"/>
    <property type="match status" value="1"/>
</dbReference>
<sequence length="537" mass="55823">MTTFQLLGPVGCLDGGAPVPIGPPRQRCVLAVLAASANAVVMPEELVDRVWGADPPPSARATLHTYVSRLRSVLSSPAAAVLRRHGGYVLETEPESVDLVHFRRLVRRARSAADDEAAVRLLRAAVELWRGAPLLGISGEWAERTRRLLTLERLSAVVECHEVELRLGGREGLLDELYALAAEHPENEQVARNLMTALYRAGRRAEALGRYAALRGRLADQLGVDPAAATQELSARIERGDAALAAVPGPGAGAAVRGTGGRGAAGRGGLPAVPRQLPRVNRLVGREQELAVLDGFTAPRAGGTPPLRVVEGPEGIGKTALAVHWARRAADRYPDGQVFVDLHGSGPAEGGREAVPAADALRFALWSLGVPPPTAPRGAGPGENGGGAGAGGSAGTGDPGDLAALRLAYDEATRGLRVVIVLDDAGGTGQVAPFLPGPAAGAVIVTARRGTELGGLDRLAPVRRLRLAALTEHQSVRLLTEMLGEARVRTEPEALARIVELCGRRPGALGDAAERAAGRPRLALADLADSLAAAEGR</sequence>
<evidence type="ECO:0000313" key="10">
    <source>
        <dbReference type="Proteomes" id="UP000481583"/>
    </source>
</evidence>
<dbReference type="RefSeq" id="WP_165241528.1">
    <property type="nucleotide sequence ID" value="NZ_JAAKZV010000175.1"/>
</dbReference>
<dbReference type="InterPro" id="IPR051677">
    <property type="entry name" value="AfsR-DnrI-RedD_regulator"/>
</dbReference>
<feature type="compositionally biased region" description="Gly residues" evidence="7">
    <location>
        <begin position="379"/>
        <end position="397"/>
    </location>
</feature>
<dbReference type="SMART" id="SM01043">
    <property type="entry name" value="BTAD"/>
    <property type="match status" value="1"/>
</dbReference>
<name>A0A6G4U6X6_9ACTN</name>
<feature type="region of interest" description="Disordered" evidence="7">
    <location>
        <begin position="372"/>
        <end position="397"/>
    </location>
</feature>
<dbReference type="InterPro" id="IPR016032">
    <property type="entry name" value="Sig_transdc_resp-reg_C-effctor"/>
</dbReference>
<evidence type="ECO:0000256" key="5">
    <source>
        <dbReference type="ARBA" id="ARBA00023163"/>
    </source>
</evidence>